<feature type="region of interest" description="Disordered" evidence="1">
    <location>
        <begin position="1"/>
        <end position="23"/>
    </location>
</feature>
<name>A0A9W9QV97_PENBR</name>
<evidence type="ECO:0000313" key="2">
    <source>
        <dbReference type="EMBL" id="KAJ5346262.1"/>
    </source>
</evidence>
<dbReference type="Proteomes" id="UP001147695">
    <property type="component" value="Unassembled WGS sequence"/>
</dbReference>
<evidence type="ECO:0000313" key="3">
    <source>
        <dbReference type="Proteomes" id="UP001147695"/>
    </source>
</evidence>
<evidence type="ECO:0000256" key="1">
    <source>
        <dbReference type="SAM" id="MobiDB-lite"/>
    </source>
</evidence>
<feature type="compositionally biased region" description="Polar residues" evidence="1">
    <location>
        <begin position="1"/>
        <end position="13"/>
    </location>
</feature>
<gene>
    <name evidence="2" type="ORF">N7452_004266</name>
</gene>
<dbReference type="AlphaFoldDB" id="A0A9W9QV97"/>
<reference evidence="2" key="2">
    <citation type="journal article" date="2023" name="IMA Fungus">
        <title>Comparative genomic study of the Penicillium genus elucidates a diverse pangenome and 15 lateral gene transfer events.</title>
        <authorList>
            <person name="Petersen C."/>
            <person name="Sorensen T."/>
            <person name="Nielsen M.R."/>
            <person name="Sondergaard T.E."/>
            <person name="Sorensen J.L."/>
            <person name="Fitzpatrick D.A."/>
            <person name="Frisvad J.C."/>
            <person name="Nielsen K.L."/>
        </authorList>
    </citation>
    <scope>NUCLEOTIDE SEQUENCE</scope>
    <source>
        <strain evidence="2">IBT 35673</strain>
    </source>
</reference>
<dbReference type="EMBL" id="JAPZBQ010000002">
    <property type="protein sequence ID" value="KAJ5346262.1"/>
    <property type="molecule type" value="Genomic_DNA"/>
</dbReference>
<reference evidence="2" key="1">
    <citation type="submission" date="2022-12" db="EMBL/GenBank/DDBJ databases">
        <authorList>
            <person name="Petersen C."/>
        </authorList>
    </citation>
    <scope>NUCLEOTIDE SEQUENCE</scope>
    <source>
        <strain evidence="2">IBT 35673</strain>
    </source>
</reference>
<organism evidence="2 3">
    <name type="scientific">Penicillium brevicompactum</name>
    <dbReference type="NCBI Taxonomy" id="5074"/>
    <lineage>
        <taxon>Eukaryota</taxon>
        <taxon>Fungi</taxon>
        <taxon>Dikarya</taxon>
        <taxon>Ascomycota</taxon>
        <taxon>Pezizomycotina</taxon>
        <taxon>Eurotiomycetes</taxon>
        <taxon>Eurotiomycetidae</taxon>
        <taxon>Eurotiales</taxon>
        <taxon>Aspergillaceae</taxon>
        <taxon>Penicillium</taxon>
    </lineage>
</organism>
<proteinExistence type="predicted"/>
<accession>A0A9W9QV97</accession>
<sequence length="84" mass="9609">MTRSSTTVGQMNQDKGPYPELTQDLLPHSSYLVETSSPTHPLGIIVTSIRASPEFSRLNLGTRPSISIYHWYQKREFQNKEEND</sequence>
<comment type="caution">
    <text evidence="2">The sequence shown here is derived from an EMBL/GenBank/DDBJ whole genome shotgun (WGS) entry which is preliminary data.</text>
</comment>
<protein>
    <submittedName>
        <fullName evidence="2">Uncharacterized protein</fullName>
    </submittedName>
</protein>